<dbReference type="AlphaFoldDB" id="A0A2Z4YPH9"/>
<keyword evidence="1" id="KW-0614">Plasmid</keyword>
<reference evidence="1 2" key="1">
    <citation type="submission" date="2018-07" db="EMBL/GenBank/DDBJ databases">
        <title>Rhizobium leguminosarum strain:ATCC 14479 Genome sequencing and assembly.</title>
        <authorList>
            <person name="Chakraborty R."/>
        </authorList>
    </citation>
    <scope>NUCLEOTIDE SEQUENCE [LARGE SCALE GENOMIC DNA]</scope>
    <source>
        <strain evidence="1 2">ATCC 14479</strain>
        <plasmid evidence="2">Plasmid unnamed1</plasmid>
    </source>
</reference>
<organism evidence="1 2">
    <name type="scientific">Rhizobium leguminosarum</name>
    <dbReference type="NCBI Taxonomy" id="384"/>
    <lineage>
        <taxon>Bacteria</taxon>
        <taxon>Pseudomonadati</taxon>
        <taxon>Pseudomonadota</taxon>
        <taxon>Alphaproteobacteria</taxon>
        <taxon>Hyphomicrobiales</taxon>
        <taxon>Rhizobiaceae</taxon>
        <taxon>Rhizobium/Agrobacterium group</taxon>
        <taxon>Rhizobium</taxon>
    </lineage>
</organism>
<dbReference type="RefSeq" id="WP_112907711.1">
    <property type="nucleotide sequence ID" value="NZ_CP030761.1"/>
</dbReference>
<protein>
    <submittedName>
        <fullName evidence="1">GAF domain family protein</fullName>
    </submittedName>
</protein>
<sequence length="166" mass="18419">MKTKAPVLEDVARLVSVITARNDIAEAAQFLDDIIQARYGHKLFTLFRIVENGEAVERLHSSDKLAYPARGRKKREDTVWGRVVFGEGNVLISRNAEDIRVNFPDYDVIFGLGINSMINIPVVWEGKVIGSANLSHQDEGFFEDKDADYLGMLVGIVAPVVASTLD</sequence>
<accession>A0A2Z4YPH9</accession>
<dbReference type="Proteomes" id="UP000251166">
    <property type="component" value="Plasmid unnamed1"/>
</dbReference>
<dbReference type="EMBL" id="CP030761">
    <property type="protein sequence ID" value="AXA43327.1"/>
    <property type="molecule type" value="Genomic_DNA"/>
</dbReference>
<evidence type="ECO:0000313" key="1">
    <source>
        <dbReference type="EMBL" id="AXA43327.1"/>
    </source>
</evidence>
<gene>
    <name evidence="1" type="ORF">DLJ82_5766</name>
</gene>
<geneLocation type="plasmid" evidence="1 2">
    <name>unnamed1</name>
</geneLocation>
<proteinExistence type="predicted"/>
<dbReference type="InterPro" id="IPR029016">
    <property type="entry name" value="GAF-like_dom_sf"/>
</dbReference>
<name>A0A2Z4YPH9_RHILE</name>
<dbReference type="SUPFAM" id="SSF55781">
    <property type="entry name" value="GAF domain-like"/>
    <property type="match status" value="1"/>
</dbReference>
<evidence type="ECO:0000313" key="2">
    <source>
        <dbReference type="Proteomes" id="UP000251166"/>
    </source>
</evidence>
<dbReference type="Gene3D" id="3.30.450.40">
    <property type="match status" value="1"/>
</dbReference>